<reference evidence="2" key="1">
    <citation type="journal article" date="2023" name="G3 (Bethesda)">
        <title>Genome assembly and association tests identify interacting loci associated with vigor, precocity, and sex in interspecific pistachio rootstocks.</title>
        <authorList>
            <person name="Palmer W."/>
            <person name="Jacygrad E."/>
            <person name="Sagayaradj S."/>
            <person name="Cavanaugh K."/>
            <person name="Han R."/>
            <person name="Bertier L."/>
            <person name="Beede B."/>
            <person name="Kafkas S."/>
            <person name="Golino D."/>
            <person name="Preece J."/>
            <person name="Michelmore R."/>
        </authorList>
    </citation>
    <scope>NUCLEOTIDE SEQUENCE [LARGE SCALE GENOMIC DNA]</scope>
</reference>
<comment type="caution">
    <text evidence="1">The sequence shown here is derived from an EMBL/GenBank/DDBJ whole genome shotgun (WGS) entry which is preliminary data.</text>
</comment>
<gene>
    <name evidence="1" type="ORF">Pint_07781</name>
</gene>
<evidence type="ECO:0000313" key="1">
    <source>
        <dbReference type="EMBL" id="KAJ0026211.1"/>
    </source>
</evidence>
<accession>A0ACC0XXG7</accession>
<dbReference type="Proteomes" id="UP001163603">
    <property type="component" value="Chromosome 10"/>
</dbReference>
<proteinExistence type="predicted"/>
<keyword evidence="2" id="KW-1185">Reference proteome</keyword>
<dbReference type="EMBL" id="CM047745">
    <property type="protein sequence ID" value="KAJ0026211.1"/>
    <property type="molecule type" value="Genomic_DNA"/>
</dbReference>
<organism evidence="1 2">
    <name type="scientific">Pistacia integerrima</name>
    <dbReference type="NCBI Taxonomy" id="434235"/>
    <lineage>
        <taxon>Eukaryota</taxon>
        <taxon>Viridiplantae</taxon>
        <taxon>Streptophyta</taxon>
        <taxon>Embryophyta</taxon>
        <taxon>Tracheophyta</taxon>
        <taxon>Spermatophyta</taxon>
        <taxon>Magnoliopsida</taxon>
        <taxon>eudicotyledons</taxon>
        <taxon>Gunneridae</taxon>
        <taxon>Pentapetalae</taxon>
        <taxon>rosids</taxon>
        <taxon>malvids</taxon>
        <taxon>Sapindales</taxon>
        <taxon>Anacardiaceae</taxon>
        <taxon>Pistacia</taxon>
    </lineage>
</organism>
<protein>
    <submittedName>
        <fullName evidence="1">Uncharacterized protein</fullName>
    </submittedName>
</protein>
<evidence type="ECO:0000313" key="2">
    <source>
        <dbReference type="Proteomes" id="UP001163603"/>
    </source>
</evidence>
<sequence>MDLLLSFILWLLFTWVSMLAFNSIFRGSNPTSRKLPPGPTKFPIIGNLLALGEKPHRSLAKLAKIYGSIMSLKLGQVTTIVISSESMAKQVLQIHDSSFCNRSVPDALLAHRHDDFSMAWLPASTEWRTLRKISNSNIFTTQKLDANQDLRRKKVLQLISYVQESCDASRAIDIGRAAFTATLNLISNTIFSVDLADPKSEFSREFRELVWSIMVEAGKPNVADYFPVLKKIDPQGIRRRLTIHFGKMLDLFDRMIDQRLKLREEPGYVKTNDMLEILLNIMEDKTEAIDRNYIKHLFLDLFAAGTDTTSSTLEWAMAELLHNPEALSKARLELEQTIGKGNPVEESNITQLPYLQAIIKETFRLHPPVPFLLPRKPSTDMEINGFTIPKHSQILVNAWAIGRDANTWNNPNTFLPERFLGSDVDVKGRNFELIPFGGGRRICPGLPLATRMMHLMLGSLLHGFDWKLEDGVTPEKMDMEDKFGITVQKAQPLLAVPVAWE</sequence>
<name>A0ACC0XXG7_9ROSI</name>